<proteinExistence type="predicted"/>
<evidence type="ECO:0000313" key="3">
    <source>
        <dbReference type="Proteomes" id="UP000256486"/>
    </source>
</evidence>
<dbReference type="EMBL" id="NBWZ01000001">
    <property type="protein sequence ID" value="RFA07880.1"/>
    <property type="molecule type" value="Genomic_DNA"/>
</dbReference>
<keyword evidence="1" id="KW-1133">Transmembrane helix</keyword>
<keyword evidence="1" id="KW-0472">Membrane</keyword>
<organism evidence="2 3">
    <name type="scientific">Subtercola boreus</name>
    <dbReference type="NCBI Taxonomy" id="120213"/>
    <lineage>
        <taxon>Bacteria</taxon>
        <taxon>Bacillati</taxon>
        <taxon>Actinomycetota</taxon>
        <taxon>Actinomycetes</taxon>
        <taxon>Micrococcales</taxon>
        <taxon>Microbacteriaceae</taxon>
        <taxon>Subtercola</taxon>
    </lineage>
</organism>
<dbReference type="RefSeq" id="WP_116413301.1">
    <property type="nucleotide sequence ID" value="NZ_NBWZ01000001.1"/>
</dbReference>
<feature type="transmembrane region" description="Helical" evidence="1">
    <location>
        <begin position="49"/>
        <end position="66"/>
    </location>
</feature>
<reference evidence="2 3" key="1">
    <citation type="submission" date="2017-04" db="EMBL/GenBank/DDBJ databases">
        <title>Comparative genome analysis of Subtercola boreus.</title>
        <authorList>
            <person name="Cho Y.-J."/>
            <person name="Cho A."/>
            <person name="Kim O.-S."/>
            <person name="Lee J.-I."/>
        </authorList>
    </citation>
    <scope>NUCLEOTIDE SEQUENCE [LARGE SCALE GENOMIC DNA]</scope>
    <source>
        <strain evidence="2 3">K300</strain>
    </source>
</reference>
<dbReference type="OrthoDB" id="3790885at2"/>
<keyword evidence="1" id="KW-0812">Transmembrane</keyword>
<name>A0A3E0VET3_9MICO</name>
<protein>
    <submittedName>
        <fullName evidence="2">Uncharacterized protein</fullName>
    </submittedName>
</protein>
<sequence>MTGAASCELSNTGLPVAAFVIVGLIFLLAGVAAFVVFGARGRRARAGGALVLLLVVAGTLGVAGGAPSAQAASVGAAVTTADDCPDGGGASGGGGGGGADNTLTIIQTSVNTGIVPGSTPTTLAGTITNYGTASAPITTVTVSIESVSKAPGAVDGPCDASDYVLRDAAMPVGRTLAPEEAAGFSGASIGFSEKGTNQDACKSATLHLLYVSS</sequence>
<comment type="caution">
    <text evidence="2">The sequence shown here is derived from an EMBL/GenBank/DDBJ whole genome shotgun (WGS) entry which is preliminary data.</text>
</comment>
<evidence type="ECO:0000256" key="1">
    <source>
        <dbReference type="SAM" id="Phobius"/>
    </source>
</evidence>
<keyword evidence="3" id="KW-1185">Reference proteome</keyword>
<dbReference type="AlphaFoldDB" id="A0A3E0VET3"/>
<evidence type="ECO:0000313" key="2">
    <source>
        <dbReference type="EMBL" id="RFA07880.1"/>
    </source>
</evidence>
<dbReference type="Proteomes" id="UP000256486">
    <property type="component" value="Unassembled WGS sequence"/>
</dbReference>
<accession>A0A3E0VET3</accession>
<gene>
    <name evidence="2" type="ORF">B7R54_00615</name>
</gene>
<feature type="transmembrane region" description="Helical" evidence="1">
    <location>
        <begin position="16"/>
        <end position="37"/>
    </location>
</feature>